<gene>
    <name evidence="2" type="ORF">GLOINDRAFT_30153</name>
</gene>
<evidence type="ECO:0000256" key="1">
    <source>
        <dbReference type="SAM" id="MobiDB-lite"/>
    </source>
</evidence>
<feature type="region of interest" description="Disordered" evidence="1">
    <location>
        <begin position="96"/>
        <end position="127"/>
    </location>
</feature>
<accession>U9TNM4</accession>
<protein>
    <submittedName>
        <fullName evidence="2">Uncharacterized protein</fullName>
    </submittedName>
</protein>
<dbReference type="VEuPathDB" id="FungiDB:RhiirFUN_021680"/>
<feature type="compositionally biased region" description="Polar residues" evidence="1">
    <location>
        <begin position="114"/>
        <end position="127"/>
    </location>
</feature>
<evidence type="ECO:0000313" key="2">
    <source>
        <dbReference type="EMBL" id="ESA09779.1"/>
    </source>
</evidence>
<name>U9TNM4_RHIID</name>
<dbReference type="AlphaFoldDB" id="U9TNM4"/>
<feature type="compositionally biased region" description="Acidic residues" evidence="1">
    <location>
        <begin position="96"/>
        <end position="110"/>
    </location>
</feature>
<sequence>MSNEQELNETSLSTNNSELQGQLIQNFDKMNTKEIDSMAISSKQENHSTEKDFNIIVDDNWSYVMGITPSTATQVASPISPVSVINPNYSYPIQDEEEEGEWLTEDEQEETPVSVINTNYSHPIQDE</sequence>
<organism evidence="2">
    <name type="scientific">Rhizophagus irregularis (strain DAOM 181602 / DAOM 197198 / MUCL 43194)</name>
    <name type="common">Arbuscular mycorrhizal fungus</name>
    <name type="synonym">Glomus intraradices</name>
    <dbReference type="NCBI Taxonomy" id="747089"/>
    <lineage>
        <taxon>Eukaryota</taxon>
        <taxon>Fungi</taxon>
        <taxon>Fungi incertae sedis</taxon>
        <taxon>Mucoromycota</taxon>
        <taxon>Glomeromycotina</taxon>
        <taxon>Glomeromycetes</taxon>
        <taxon>Glomerales</taxon>
        <taxon>Glomeraceae</taxon>
        <taxon>Rhizophagus</taxon>
    </lineage>
</organism>
<dbReference type="EMBL" id="KI287737">
    <property type="protein sequence ID" value="ESA09779.1"/>
    <property type="molecule type" value="Genomic_DNA"/>
</dbReference>
<feature type="region of interest" description="Disordered" evidence="1">
    <location>
        <begin position="1"/>
        <end position="21"/>
    </location>
</feature>
<reference evidence="2" key="1">
    <citation type="submission" date="2013-07" db="EMBL/GenBank/DDBJ databases">
        <title>The genome of an arbuscular mycorrhizal fungus provides insights into the evolution of the oldest plant symbiosis.</title>
        <authorList>
            <consortium name="DOE Joint Genome Institute"/>
            <person name="Tisserant E."/>
            <person name="Malbreil M."/>
            <person name="Kuo A."/>
            <person name="Kohler A."/>
            <person name="Symeonidi A."/>
            <person name="Balestrini R."/>
            <person name="Charron P."/>
            <person name="Duensing N."/>
            <person name="Frei-dit-Frey N."/>
            <person name="Gianinazzi-Pearson V."/>
            <person name="Gilbert B."/>
            <person name="Handa Y."/>
            <person name="Hijri M."/>
            <person name="Kaul R."/>
            <person name="Kawaguchi M."/>
            <person name="Krajinski F."/>
            <person name="Lammers P."/>
            <person name="Lapierre D."/>
            <person name="Masclaux F.G."/>
            <person name="Murat C."/>
            <person name="Morin E."/>
            <person name="Ndikumana S."/>
            <person name="Pagni M."/>
            <person name="Petitpierre D."/>
            <person name="Requena N."/>
            <person name="Rosikiewicz P."/>
            <person name="Riley R."/>
            <person name="Saito K."/>
            <person name="San Clemente H."/>
            <person name="Shapiro H."/>
            <person name="van Tuinen D."/>
            <person name="Becard G."/>
            <person name="Bonfante P."/>
            <person name="Paszkowski U."/>
            <person name="Shachar-Hill Y."/>
            <person name="Young J.P."/>
            <person name="Sanders I.R."/>
            <person name="Henrissat B."/>
            <person name="Rensing S.A."/>
            <person name="Grigoriev I.V."/>
            <person name="Corradi N."/>
            <person name="Roux C."/>
            <person name="Martin F."/>
        </authorList>
    </citation>
    <scope>NUCLEOTIDE SEQUENCE</scope>
    <source>
        <strain evidence="2">DAOM 197198</strain>
    </source>
</reference>
<dbReference type="HOGENOM" id="CLU_1971667_0_0_1"/>
<proteinExistence type="predicted"/>